<keyword evidence="2" id="KW-1185">Reference proteome</keyword>
<dbReference type="VEuPathDB" id="TrichDB:TRFO_19033"/>
<dbReference type="RefSeq" id="XP_068364630.1">
    <property type="nucleotide sequence ID" value="XM_068500533.1"/>
</dbReference>
<dbReference type="EMBL" id="MLAK01000586">
    <property type="protein sequence ID" value="OHT11494.1"/>
    <property type="molecule type" value="Genomic_DNA"/>
</dbReference>
<evidence type="ECO:0000313" key="1">
    <source>
        <dbReference type="EMBL" id="OHT11494.1"/>
    </source>
</evidence>
<organism evidence="1 2">
    <name type="scientific">Tritrichomonas foetus</name>
    <dbReference type="NCBI Taxonomy" id="1144522"/>
    <lineage>
        <taxon>Eukaryota</taxon>
        <taxon>Metamonada</taxon>
        <taxon>Parabasalia</taxon>
        <taxon>Tritrichomonadida</taxon>
        <taxon>Tritrichomonadidae</taxon>
        <taxon>Tritrichomonas</taxon>
    </lineage>
</organism>
<dbReference type="AlphaFoldDB" id="A0A1J4KP63"/>
<accession>A0A1J4KP63</accession>
<sequence length="554" mass="63632">MKANKEREKRKKQLSDILDRFNKSQAASASSFLPEISKFVPEFTHFIVSKIRMKIVNYISMGNAPAEVTEGIFTLLLSMFRGVDNSRPETDPYELLNCDNEFLTGIFMHTGLGEEGRFNPKVIEIIYKHLLVKQSERMIQFLLESKESVFSLMNSLADPNGSRDYDAACLFNQLFVCNPTVSESLVYDVIPLLKKFRPNLVIDLMISNQSIKKAMSQAEFEEWLLEQESFTLSDVQEVFKLYKSIWQSLLPIEMILRSSPPQKEHEIKWIHDMPVQNIDVPPELAQRTIEQIINPQYDFFLLDEEAPPLSSANASLVSSYSQFTMNNSMNSQLNTPINTPLKTPIKSPNNMNSILNSPIGNTAANTSIFGVSPTSTLIGSRGACSTRDLYLFPRLYILSLCNPADIDEQYIPMIIDLMYEQNEYVSAGAIQVIVLWVAKYGLEIEYSLIYRIAEEIDSMRKEAIKGLYRILLQLMAVKHKVAEMMLRTEPNLRYTQRNRALIMRSAWEFKNFGEILQNVPMFDKYDQKTMLLVLNEISEYLGFEYDEVEEDANE</sequence>
<dbReference type="Proteomes" id="UP000179807">
    <property type="component" value="Unassembled WGS sequence"/>
</dbReference>
<reference evidence="1" key="1">
    <citation type="submission" date="2016-10" db="EMBL/GenBank/DDBJ databases">
        <authorList>
            <person name="Benchimol M."/>
            <person name="Almeida L.G."/>
            <person name="Vasconcelos A.T."/>
            <person name="Perreira-Neves A."/>
            <person name="Rosa I.A."/>
            <person name="Tasca T."/>
            <person name="Bogo M.R."/>
            <person name="de Souza W."/>
        </authorList>
    </citation>
    <scope>NUCLEOTIDE SEQUENCE [LARGE SCALE GENOMIC DNA]</scope>
    <source>
        <strain evidence="1">K</strain>
    </source>
</reference>
<evidence type="ECO:0000313" key="2">
    <source>
        <dbReference type="Proteomes" id="UP000179807"/>
    </source>
</evidence>
<protein>
    <submittedName>
        <fullName evidence="1">Uncharacterized protein</fullName>
    </submittedName>
</protein>
<gene>
    <name evidence="1" type="ORF">TRFO_19033</name>
</gene>
<name>A0A1J4KP63_9EUKA</name>
<comment type="caution">
    <text evidence="1">The sequence shown here is derived from an EMBL/GenBank/DDBJ whole genome shotgun (WGS) entry which is preliminary data.</text>
</comment>
<dbReference type="OrthoDB" id="10475752at2759"/>
<proteinExistence type="predicted"/>
<dbReference type="GeneID" id="94835237"/>